<dbReference type="InterPro" id="IPR008972">
    <property type="entry name" value="Cupredoxin"/>
</dbReference>
<dbReference type="EMBL" id="LAZR01050382">
    <property type="protein sequence ID" value="KKK87482.1"/>
    <property type="molecule type" value="Genomic_DNA"/>
</dbReference>
<protein>
    <submittedName>
        <fullName evidence="1">Uncharacterized protein</fullName>
    </submittedName>
</protein>
<name>A0A0F8Z165_9ZZZZ</name>
<reference evidence="1" key="1">
    <citation type="journal article" date="2015" name="Nature">
        <title>Complex archaea that bridge the gap between prokaryotes and eukaryotes.</title>
        <authorList>
            <person name="Spang A."/>
            <person name="Saw J.H."/>
            <person name="Jorgensen S.L."/>
            <person name="Zaremba-Niedzwiedzka K."/>
            <person name="Martijn J."/>
            <person name="Lind A.E."/>
            <person name="van Eijk R."/>
            <person name="Schleper C."/>
            <person name="Guy L."/>
            <person name="Ettema T.J."/>
        </authorList>
    </citation>
    <scope>NUCLEOTIDE SEQUENCE</scope>
</reference>
<gene>
    <name evidence="1" type="ORF">LCGC14_2752820</name>
</gene>
<organism evidence="1">
    <name type="scientific">marine sediment metagenome</name>
    <dbReference type="NCBI Taxonomy" id="412755"/>
    <lineage>
        <taxon>unclassified sequences</taxon>
        <taxon>metagenomes</taxon>
        <taxon>ecological metagenomes</taxon>
    </lineage>
</organism>
<dbReference type="Gene3D" id="2.60.40.420">
    <property type="entry name" value="Cupredoxins - blue copper proteins"/>
    <property type="match status" value="1"/>
</dbReference>
<sequence>MSLAVVIPLVIIGIVTLGLTFSDANAELDTNNAFILEGSGFAVTEESIKTSEIDFAISTGTQQGSTIRMLIEDGFVTLNDNEFLLFDLEASGLREGRYIRISGIAEDSFGEEASIRLFGRLVENSAQGSIYGFTGSLTHDDTKYKVIYTTSLTGLTNISTTTDIETQEEAELVVSIQPGSSNQGIASSYIEAGEIRQAKIISGGSSGLRANYFSPDRVSIEPGTSVTFVNDDYVAHRIVSGTGLGSNSRIQGEMIICETPAEKLPEGISHKST</sequence>
<dbReference type="SUPFAM" id="SSF49503">
    <property type="entry name" value="Cupredoxins"/>
    <property type="match status" value="1"/>
</dbReference>
<proteinExistence type="predicted"/>
<evidence type="ECO:0000313" key="1">
    <source>
        <dbReference type="EMBL" id="KKK87482.1"/>
    </source>
</evidence>
<accession>A0A0F8Z165</accession>
<comment type="caution">
    <text evidence="1">The sequence shown here is derived from an EMBL/GenBank/DDBJ whole genome shotgun (WGS) entry which is preliminary data.</text>
</comment>
<dbReference type="AlphaFoldDB" id="A0A0F8Z165"/>